<evidence type="ECO:0000313" key="2">
    <source>
        <dbReference type="Proteomes" id="UP000011599"/>
    </source>
</evidence>
<dbReference type="STRING" id="1114856.GCA_000383975_00931"/>
<dbReference type="Pfam" id="PF24373">
    <property type="entry name" value="DUF7529"/>
    <property type="match status" value="1"/>
</dbReference>
<dbReference type="InterPro" id="IPR055951">
    <property type="entry name" value="DUF7529"/>
</dbReference>
<gene>
    <name evidence="1" type="ORF">C496_06777</name>
</gene>
<keyword evidence="2" id="KW-1185">Reference proteome</keyword>
<reference evidence="1 2" key="1">
    <citation type="journal article" date="2014" name="PLoS Genet.">
        <title>Phylogenetically driven sequencing of extremely halophilic archaea reveals strategies for static and dynamic osmo-response.</title>
        <authorList>
            <person name="Becker E.A."/>
            <person name="Seitzer P.M."/>
            <person name="Tritt A."/>
            <person name="Larsen D."/>
            <person name="Krusor M."/>
            <person name="Yao A.I."/>
            <person name="Wu D."/>
            <person name="Madern D."/>
            <person name="Eisen J.A."/>
            <person name="Darling A.E."/>
            <person name="Facciotti M.T."/>
        </authorList>
    </citation>
    <scope>NUCLEOTIDE SEQUENCE [LARGE SCALE GENOMIC DNA]</scope>
    <source>
        <strain evidence="1 2">GA33</strain>
    </source>
</reference>
<organism evidence="1 2">
    <name type="scientific">Natronorubrum tibetense GA33</name>
    <dbReference type="NCBI Taxonomy" id="1114856"/>
    <lineage>
        <taxon>Archaea</taxon>
        <taxon>Methanobacteriati</taxon>
        <taxon>Methanobacteriota</taxon>
        <taxon>Stenosarchaea group</taxon>
        <taxon>Halobacteria</taxon>
        <taxon>Halobacteriales</taxon>
        <taxon>Natrialbaceae</taxon>
        <taxon>Natronorubrum</taxon>
    </lineage>
</organism>
<dbReference type="Proteomes" id="UP000011599">
    <property type="component" value="Unassembled WGS sequence"/>
</dbReference>
<dbReference type="RefSeq" id="WP_006089175.1">
    <property type="nucleotide sequence ID" value="NZ_AOHW01000022.1"/>
</dbReference>
<dbReference type="AlphaFoldDB" id="L9W3V9"/>
<sequence length="167" mass="18747">MSDDSETATPDAPQTMAWKRTLEEMEVIADDRRSNGWEVLPVIAAHTDTVSRDMGEDEKFGLVHVIPGNYADDLRKTYDADEFTEYLAYGRDVANSMFVVTEFIDAATERSILVASRYDMAHPSARKMAASVESEGVLNTYFKKIDGTILGTFEHEEYEPLIEKPAP</sequence>
<evidence type="ECO:0000313" key="1">
    <source>
        <dbReference type="EMBL" id="ELY43018.1"/>
    </source>
</evidence>
<name>L9W3V9_9EURY</name>
<comment type="caution">
    <text evidence="1">The sequence shown here is derived from an EMBL/GenBank/DDBJ whole genome shotgun (WGS) entry which is preliminary data.</text>
</comment>
<dbReference type="EMBL" id="AOHW01000022">
    <property type="protein sequence ID" value="ELY43018.1"/>
    <property type="molecule type" value="Genomic_DNA"/>
</dbReference>
<protein>
    <submittedName>
        <fullName evidence="1">Uncharacterized protein</fullName>
    </submittedName>
</protein>
<dbReference type="OrthoDB" id="236506at2157"/>
<dbReference type="eggNOG" id="arCOG02978">
    <property type="taxonomic scope" value="Archaea"/>
</dbReference>
<dbReference type="PATRIC" id="fig|1114856.3.peg.1419"/>
<proteinExistence type="predicted"/>
<accession>L9W3V9</accession>